<keyword evidence="5" id="KW-1185">Reference proteome</keyword>
<dbReference type="OrthoDB" id="9793138at2"/>
<dbReference type="Proteomes" id="UP000076268">
    <property type="component" value="Unassembled WGS sequence"/>
</dbReference>
<evidence type="ECO:0000259" key="3">
    <source>
        <dbReference type="PROSITE" id="PS51186"/>
    </source>
</evidence>
<dbReference type="NCBIfam" id="NF005840">
    <property type="entry name" value="PRK07757.1"/>
    <property type="match status" value="1"/>
</dbReference>
<evidence type="ECO:0000256" key="2">
    <source>
        <dbReference type="ARBA" id="ARBA00023315"/>
    </source>
</evidence>
<evidence type="ECO:0000313" key="5">
    <source>
        <dbReference type="Proteomes" id="UP000076268"/>
    </source>
</evidence>
<dbReference type="STRING" id="1794912.AXX12_02045"/>
<sequence length="154" mass="17292">MVYRKATFKDVEAIHKVVNDYALQGVMLSRARNTIYETLREYILAEQDGEVVGLGALHLVWDELAEIRSLAVVPSTVKTGIGREIVERLTQEALDLGVKTVFALTYQPGFFAKLGFHEVEKETLSPKVWKECINCPKFPHCDEIAVVKEIGTKA</sequence>
<dbReference type="InterPro" id="IPR016181">
    <property type="entry name" value="Acyl_CoA_acyltransferase"/>
</dbReference>
<dbReference type="EMBL" id="LSGP01000013">
    <property type="protein sequence ID" value="KYZ76948.1"/>
    <property type="molecule type" value="Genomic_DNA"/>
</dbReference>
<keyword evidence="2" id="KW-0012">Acyltransferase</keyword>
<name>A0A154BTV2_ANASB</name>
<comment type="caution">
    <text evidence="4">The sequence shown here is derived from an EMBL/GenBank/DDBJ whole genome shotgun (WGS) entry which is preliminary data.</text>
</comment>
<dbReference type="SUPFAM" id="SSF55729">
    <property type="entry name" value="Acyl-CoA N-acyltransferases (Nat)"/>
    <property type="match status" value="1"/>
</dbReference>
<dbReference type="Gene3D" id="3.40.630.30">
    <property type="match status" value="1"/>
</dbReference>
<organism evidence="4 5">
    <name type="scientific">Anaerosporomusa subterranea</name>
    <dbReference type="NCBI Taxonomy" id="1794912"/>
    <lineage>
        <taxon>Bacteria</taxon>
        <taxon>Bacillati</taxon>
        <taxon>Bacillota</taxon>
        <taxon>Negativicutes</taxon>
        <taxon>Acetonemataceae</taxon>
        <taxon>Anaerosporomusa</taxon>
    </lineage>
</organism>
<dbReference type="AlphaFoldDB" id="A0A154BTV2"/>
<dbReference type="GO" id="GO:0008080">
    <property type="term" value="F:N-acetyltransferase activity"/>
    <property type="evidence" value="ECO:0007669"/>
    <property type="project" value="InterPro"/>
</dbReference>
<keyword evidence="1 4" id="KW-0808">Transferase</keyword>
<dbReference type="GO" id="GO:0005737">
    <property type="term" value="C:cytoplasm"/>
    <property type="evidence" value="ECO:0007669"/>
    <property type="project" value="TreeGrafter"/>
</dbReference>
<reference evidence="4 5" key="1">
    <citation type="submission" date="2016-02" db="EMBL/GenBank/DDBJ databases">
        <title>Anaerosporomusa subterraneum gen. nov., sp. nov., a spore-forming obligate anaerobe isolated from saprolite.</title>
        <authorList>
            <person name="Choi J.K."/>
            <person name="Shah M."/>
            <person name="Yee N."/>
        </authorList>
    </citation>
    <scope>NUCLEOTIDE SEQUENCE [LARGE SCALE GENOMIC DNA]</scope>
    <source>
        <strain evidence="4 5">RU4</strain>
    </source>
</reference>
<dbReference type="RefSeq" id="WP_066238377.1">
    <property type="nucleotide sequence ID" value="NZ_LSGP01000013.1"/>
</dbReference>
<dbReference type="PANTHER" id="PTHR43626">
    <property type="entry name" value="ACYL-COA N-ACYLTRANSFERASE"/>
    <property type="match status" value="1"/>
</dbReference>
<dbReference type="PROSITE" id="PS51186">
    <property type="entry name" value="GNAT"/>
    <property type="match status" value="1"/>
</dbReference>
<protein>
    <submittedName>
        <fullName evidence="4">Acetyltransferase</fullName>
    </submittedName>
</protein>
<dbReference type="InterPro" id="IPR045039">
    <property type="entry name" value="NSI-like"/>
</dbReference>
<dbReference type="PANTHER" id="PTHR43626:SF4">
    <property type="entry name" value="GCN5-RELATED N-ACETYLTRANSFERASE 2, CHLOROPLASTIC"/>
    <property type="match status" value="1"/>
</dbReference>
<feature type="domain" description="N-acetyltransferase" evidence="3">
    <location>
        <begin position="1"/>
        <end position="135"/>
    </location>
</feature>
<evidence type="ECO:0000256" key="1">
    <source>
        <dbReference type="ARBA" id="ARBA00022679"/>
    </source>
</evidence>
<gene>
    <name evidence="4" type="ORF">AXX12_02045</name>
</gene>
<dbReference type="CDD" id="cd04301">
    <property type="entry name" value="NAT_SF"/>
    <property type="match status" value="1"/>
</dbReference>
<evidence type="ECO:0000313" key="4">
    <source>
        <dbReference type="EMBL" id="KYZ76948.1"/>
    </source>
</evidence>
<dbReference type="Pfam" id="PF00583">
    <property type="entry name" value="Acetyltransf_1"/>
    <property type="match status" value="1"/>
</dbReference>
<proteinExistence type="predicted"/>
<accession>A0A154BTV2</accession>
<dbReference type="InterPro" id="IPR000182">
    <property type="entry name" value="GNAT_dom"/>
</dbReference>